<sequence>MDLATIGGGSAAVSLLDALAASPGKTGTVTVFEPSPHLWRGRPYGPDLEAVLVNAPPGIMSIRSRDFGHYAAWLGERAADHLDPLMGEPLVPRALYGEYLVDTAEKALAALAEQGWLVRVAAARVTEVARSGAHLALRTDDAHEHHAGHVALCVGGGTPPDVYGLGGTPGFIADPYPLSDTLNRVPADGHVAVIGSGLTAVDIVAALAARGHSGRITLLSRSGVLPHVWQRPNGRQPRHVTAENVSGMHKARGNVTLDDLAGLLRRELADAGEDFDELLTDLRATATDDPVQRFRRQFAAVDDPRIGRRVVQQTAHSVGPFAWPLLPAADRAWLRHHSRTVTSVASPMIPRNAAVLIRLLDSGQLTLASGVDTIEPVNRGFRVHDNRGEHRAEIVFNAVNPPPRTIPAAAQDLARSLVDAGLATAHPAGGLVPADPRVHVVGDLGGGRSFITSSIPGVAAQAALTAKALTTASGDF</sequence>
<dbReference type="Proteomes" id="UP001428817">
    <property type="component" value="Unassembled WGS sequence"/>
</dbReference>
<dbReference type="InterPro" id="IPR038732">
    <property type="entry name" value="HpyO/CreE_NAD-binding"/>
</dbReference>
<accession>A0ABP9RF76</accession>
<gene>
    <name evidence="2" type="ORF">GCM10023321_85400</name>
</gene>
<reference evidence="3" key="1">
    <citation type="journal article" date="2019" name="Int. J. Syst. Evol. Microbiol.">
        <title>The Global Catalogue of Microorganisms (GCM) 10K type strain sequencing project: providing services to taxonomists for standard genome sequencing and annotation.</title>
        <authorList>
            <consortium name="The Broad Institute Genomics Platform"/>
            <consortium name="The Broad Institute Genome Sequencing Center for Infectious Disease"/>
            <person name="Wu L."/>
            <person name="Ma J."/>
        </authorList>
    </citation>
    <scope>NUCLEOTIDE SEQUENCE [LARGE SCALE GENOMIC DNA]</scope>
    <source>
        <strain evidence="3">JCM 18303</strain>
    </source>
</reference>
<dbReference type="Pfam" id="PF13454">
    <property type="entry name" value="NAD_binding_9"/>
    <property type="match status" value="1"/>
</dbReference>
<protein>
    <submittedName>
        <fullName evidence="2">FAD/NAD(P)-binding domain-containing protein</fullName>
    </submittedName>
</protein>
<proteinExistence type="predicted"/>
<dbReference type="RefSeq" id="WP_185065837.1">
    <property type="nucleotide sequence ID" value="NZ_BAABJP010000068.1"/>
</dbReference>
<dbReference type="PANTHER" id="PTHR40254">
    <property type="entry name" value="BLR0577 PROTEIN"/>
    <property type="match status" value="1"/>
</dbReference>
<comment type="caution">
    <text evidence="2">The sequence shown here is derived from an EMBL/GenBank/DDBJ whole genome shotgun (WGS) entry which is preliminary data.</text>
</comment>
<keyword evidence="3" id="KW-1185">Reference proteome</keyword>
<dbReference type="EMBL" id="BAABJP010000068">
    <property type="protein sequence ID" value="GAA5176599.1"/>
    <property type="molecule type" value="Genomic_DNA"/>
</dbReference>
<evidence type="ECO:0000313" key="2">
    <source>
        <dbReference type="EMBL" id="GAA5176599.1"/>
    </source>
</evidence>
<dbReference type="InterPro" id="IPR036188">
    <property type="entry name" value="FAD/NAD-bd_sf"/>
</dbReference>
<evidence type="ECO:0000259" key="1">
    <source>
        <dbReference type="Pfam" id="PF13454"/>
    </source>
</evidence>
<feature type="domain" description="FAD-dependent urate hydroxylase HpyO/Asp monooxygenase CreE-like FAD/NAD(P)-binding" evidence="1">
    <location>
        <begin position="5"/>
        <end position="155"/>
    </location>
</feature>
<organism evidence="2 3">
    <name type="scientific">Pseudonocardia eucalypti</name>
    <dbReference type="NCBI Taxonomy" id="648755"/>
    <lineage>
        <taxon>Bacteria</taxon>
        <taxon>Bacillati</taxon>
        <taxon>Actinomycetota</taxon>
        <taxon>Actinomycetes</taxon>
        <taxon>Pseudonocardiales</taxon>
        <taxon>Pseudonocardiaceae</taxon>
        <taxon>Pseudonocardia</taxon>
    </lineage>
</organism>
<evidence type="ECO:0000313" key="3">
    <source>
        <dbReference type="Proteomes" id="UP001428817"/>
    </source>
</evidence>
<dbReference type="PANTHER" id="PTHR40254:SF1">
    <property type="entry name" value="BLR0577 PROTEIN"/>
    <property type="match status" value="1"/>
</dbReference>
<name>A0ABP9RF76_9PSEU</name>
<dbReference type="InterPro" id="IPR052189">
    <property type="entry name" value="L-asp_N-monooxygenase_NS-form"/>
</dbReference>
<dbReference type="SUPFAM" id="SSF51905">
    <property type="entry name" value="FAD/NAD(P)-binding domain"/>
    <property type="match status" value="2"/>
</dbReference>
<dbReference type="Gene3D" id="3.50.50.60">
    <property type="entry name" value="FAD/NAD(P)-binding domain"/>
    <property type="match status" value="1"/>
</dbReference>